<dbReference type="WBParaSite" id="SSLN_0001508401-mRNA-1">
    <property type="protein sequence ID" value="SSLN_0001508401-mRNA-1"/>
    <property type="gene ID" value="SSLN_0001508401"/>
</dbReference>
<proteinExistence type="predicted"/>
<accession>A0A183TDI6</accession>
<sequence>MVATPVMLQLFQLGVDSGRPVCSSLAVSGILSCHPSFSILRRQLKWKWLSFVQVCSKQQRWQDNSFGAEVEPISIPNDVLHTSEGLTGFDNPLGGFIVNFGATLEVAVQVGEGIYRFHLGAVGIDANCVVGGIGRRLMHEHSLLRVDAHSEVVTMAAKKTMLLCMSLSVVAFTT</sequence>
<organism evidence="3">
    <name type="scientific">Schistocephalus solidus</name>
    <name type="common">Tapeworm</name>
    <dbReference type="NCBI Taxonomy" id="70667"/>
    <lineage>
        <taxon>Eukaryota</taxon>
        <taxon>Metazoa</taxon>
        <taxon>Spiralia</taxon>
        <taxon>Lophotrochozoa</taxon>
        <taxon>Platyhelminthes</taxon>
        <taxon>Cestoda</taxon>
        <taxon>Eucestoda</taxon>
        <taxon>Diphyllobothriidea</taxon>
        <taxon>Diphyllobothriidae</taxon>
        <taxon>Schistocephalus</taxon>
    </lineage>
</organism>
<reference evidence="3" key="1">
    <citation type="submission" date="2016-06" db="UniProtKB">
        <authorList>
            <consortium name="WormBaseParasite"/>
        </authorList>
    </citation>
    <scope>IDENTIFICATION</scope>
</reference>
<dbReference type="Proteomes" id="UP000275846">
    <property type="component" value="Unassembled WGS sequence"/>
</dbReference>
<dbReference type="EMBL" id="UYSU01039070">
    <property type="protein sequence ID" value="VDM00920.1"/>
    <property type="molecule type" value="Genomic_DNA"/>
</dbReference>
<evidence type="ECO:0000313" key="1">
    <source>
        <dbReference type="EMBL" id="VDM00920.1"/>
    </source>
</evidence>
<protein>
    <submittedName>
        <fullName evidence="3">DUF3778 domain-containing protein</fullName>
    </submittedName>
</protein>
<evidence type="ECO:0000313" key="3">
    <source>
        <dbReference type="WBParaSite" id="SSLN_0001508401-mRNA-1"/>
    </source>
</evidence>
<keyword evidence="2" id="KW-1185">Reference proteome</keyword>
<name>A0A183TDI6_SCHSO</name>
<reference evidence="1 2" key="2">
    <citation type="submission" date="2018-11" db="EMBL/GenBank/DDBJ databases">
        <authorList>
            <consortium name="Pathogen Informatics"/>
        </authorList>
    </citation>
    <scope>NUCLEOTIDE SEQUENCE [LARGE SCALE GENOMIC DNA]</scope>
    <source>
        <strain evidence="1 2">NST_G2</strain>
    </source>
</reference>
<gene>
    <name evidence="1" type="ORF">SSLN_LOCUS14534</name>
</gene>
<evidence type="ECO:0000313" key="2">
    <source>
        <dbReference type="Proteomes" id="UP000275846"/>
    </source>
</evidence>
<dbReference type="AlphaFoldDB" id="A0A183TDI6"/>